<feature type="chain" id="PRO_5046790735" evidence="1">
    <location>
        <begin position="32"/>
        <end position="2237"/>
    </location>
</feature>
<dbReference type="InterPro" id="IPR022409">
    <property type="entry name" value="PKD/Chitinase_dom"/>
</dbReference>
<dbReference type="InterPro" id="IPR000601">
    <property type="entry name" value="PKD_dom"/>
</dbReference>
<keyword evidence="4" id="KW-1185">Reference proteome</keyword>
<gene>
    <name evidence="3" type="ORF">ACFFK0_07465</name>
</gene>
<proteinExistence type="predicted"/>
<keyword evidence="1" id="KW-0732">Signal</keyword>
<feature type="domain" description="Fibronectin type-III" evidence="2">
    <location>
        <begin position="1804"/>
        <end position="1903"/>
    </location>
</feature>
<evidence type="ECO:0000259" key="2">
    <source>
        <dbReference type="PROSITE" id="PS50853"/>
    </source>
</evidence>
<dbReference type="Gene3D" id="2.60.40.10">
    <property type="entry name" value="Immunoglobulins"/>
    <property type="match status" value="4"/>
</dbReference>
<dbReference type="SMART" id="SM00089">
    <property type="entry name" value="PKD"/>
    <property type="match status" value="3"/>
</dbReference>
<dbReference type="RefSeq" id="WP_377469438.1">
    <property type="nucleotide sequence ID" value="NZ_JBHLWN010000027.1"/>
</dbReference>
<reference evidence="3 4" key="1">
    <citation type="submission" date="2024-09" db="EMBL/GenBank/DDBJ databases">
        <authorList>
            <person name="Sun Q."/>
            <person name="Mori K."/>
        </authorList>
    </citation>
    <scope>NUCLEOTIDE SEQUENCE [LARGE SCALE GENOMIC DNA]</scope>
    <source>
        <strain evidence="3 4">CCM 7759</strain>
    </source>
</reference>
<sequence>MRIKTVIAYVTSLILLMQSLISLLPVGEAFAATPPASGTYTKYINLATNSLDDTPPRKYLPKNSYDNMRIDLGPGNIKKAVVKVNGTEVTAPLNGNAVTFNATGKEHKVYAWTVSRPGHYVYKTNDPDKPSVKGLWHHRGGSPDLYEPYRTQIPNFDQYLQACHTVSPVVNCGDPILVDTGNEKAPGILPDAGLNQANNAYFGINHYPINLRYTFGRDPNDLKPNYDWNGAAVTAQYDVPAPNEMCKDLNEDPGDVCISTSIVNFSEIDQSSIKVTEKSRANAQNPDAEVYHWGKGRDGTGQVYVRRFLTDTEPDLRSFEQVDANTRNYYMTADVHWEAKTYEYVVTVDITYEPTFKPNFSNVSFADKCVEIGKATTFNWQFTNTGIDSLQPFKVSFRADNVEFDSLTITATQFSGSTQKGTFTYTLNTMKAITIFVDSGNNINEENEDDNSYTKAITPVSSCSGGGSSEGPEVITGTIDVTQPTVKYGDGSTTWFRDVNVSGGPSPGCTLVDGKVIYKQGVLTKIYEYDRSGDFYDTFVASPYNGFTVGTLTVQYDITTSCGTKKTIGPGTITVISNPGNSNPEFEASWFNEDDYANGYGTKIKQVPIGETVSLGPVVRPQTPTDHGTPYDPDGDFITYFWDFDNSTSEWIRGLGEWRDANSEHFSRIKADVRGTHTIQVTAFDGRGGFKGPIDVTLKVVDPPPIPVIDLPPKVIEGRPYTPAISCANSYSPYADRTIATCDWYGTVLPIYPSYGDYTIKLDVTDSAGLRSAETAYKVLTVLEDLPPIPKLTYTPVGVRGAPMQFTDASESPDGDPIAKHVVKLTCDMNNNGSYADDITQTMTLDSVGKFSYTPTHLGNCKINIYLQEGLGLKKTATKDFFFSVVNQAPEADFSAVGTQPQPPNITTVSIDGNTFVNSAAWSASSVTNASVNKNYSFESTENAIETIGMNTVAPYKSITGNNVTKSWTRIERNASIWGYTPSFVNSLRLDRRLWRSSSYFYNEDNPDIPRGNSFTATPYIGAEYQKKYFPEIYNFYDYELMGINAEANMIWMRKYPDTSTYNNTFQWTDYYFRVSDLKNFRSVPWLGNSTINPYWQGNQYKSYLSYRYAPDRSEYEPPPPSTWKSPSVTKEGNTMEVEEYRTRYGTPPYYTASKSTGIATFVKDYAGNLYKNRCDIYGDYFSTNERSYCVLDKYDPSGTERLWTSDPSFVPRSKKDKMYNANVSVEAISSANNAIIIKEESRYAELLKYQVRDNYSGAVILDFSSGYETGIQYLGVYGDTVAYVKRVYASGNGTQTLMFYNMTTGVTTDGGQIGTYAFKNVYGAPHYPDAKVAAEVSRDGKLILAVSLKNILVYNLKTMAKETEIDPQIGMDGARIVYDSSTVTRTVSEIHLTEDGRLKVLYEERTDGSSTYEKYWELTIQSDVDSTAESYNYGYLTGSNIIQNGDILYKLKFSGRTYSDTAAAGVGFRSQDHKNMYRLEATPDSVTLTKIVNGTRTVLGTSAYNFAVGTYYDFKVKLRGTHLTIYVNGLPLIDVYDNTFNLGKYGPYAEVPYMMMKNFTALTYDFVDVSVENVAIVNQPITYNAIFDDPDKDPEIKPLAKWTFTNTQPYKFLDAGDGASDPPGVNTYNNVVLTNPGPTLTKVGVYKVDYEIPDDPAPAGYRYPDNTFASFRKYSDPATHYITVHRVPISCFTLATNPDGTIAWDESCSYDPDRWLSVTNYSTEPTGIDYSLTHGIMDKRYMYTSPSGVTTPGKLTRPTETGAYTLRMAVKDEFGAWSDWYEQIINVTFVPANQPPTATLTFPNGTFDNPSYVTSLTPTLTWHQSDPDAGTIFAQARVSVRDATGKLIIDKTFEQNSDSPTGQWKIDTLLQEGQKYQVQVMVSDSAAWSPWSNIGWFITNRPPEAAMTFPSGASAASPTIVPTVRPTFTWSQTDPDPGTIFSYFEIQVRNEDNTVMVLTSGEHWQNTSSSSGSFAVDKDLPYGQLLRVRVRVYDGLAWSAWSPDKWFRINRAPIADFDWAPKPIWEGDAVHFTNLSSDPDGDSLSYVWDVVDPDNRTAAYTSWNAPPIQPALPGVYRVSLTVSDGIESATVLKNVSVTPLTLEAEVAHTPEWRSYHEQQGHETVTNPKDFYSGEIFVVQATSSPAPVDTVTAWIDTTAADGSHLLLSTTLTSIGEPNRYAGELFDEKLLLLTGGLPEGLQPVHFQIRYANGVVKNREIPVRIIGKVLETVGVHRIQ</sequence>
<dbReference type="SUPFAM" id="SSF49299">
    <property type="entry name" value="PKD domain"/>
    <property type="match status" value="2"/>
</dbReference>
<evidence type="ECO:0000313" key="3">
    <source>
        <dbReference type="EMBL" id="MFC0212298.1"/>
    </source>
</evidence>
<dbReference type="Pfam" id="PF25788">
    <property type="entry name" value="Ig_Rha78A_N"/>
    <property type="match status" value="1"/>
</dbReference>
<name>A0ABV6DI31_9BACL</name>
<comment type="caution">
    <text evidence="3">The sequence shown here is derived from an EMBL/GenBank/DDBJ whole genome shotgun (WGS) entry which is preliminary data.</text>
</comment>
<evidence type="ECO:0000313" key="4">
    <source>
        <dbReference type="Proteomes" id="UP001589776"/>
    </source>
</evidence>
<accession>A0ABV6DI31</accession>
<dbReference type="InterPro" id="IPR003961">
    <property type="entry name" value="FN3_dom"/>
</dbReference>
<dbReference type="InterPro" id="IPR035986">
    <property type="entry name" value="PKD_dom_sf"/>
</dbReference>
<dbReference type="PROSITE" id="PS50853">
    <property type="entry name" value="FN3"/>
    <property type="match status" value="1"/>
</dbReference>
<evidence type="ECO:0000256" key="1">
    <source>
        <dbReference type="SAM" id="SignalP"/>
    </source>
</evidence>
<dbReference type="EMBL" id="JBHLWN010000027">
    <property type="protein sequence ID" value="MFC0212298.1"/>
    <property type="molecule type" value="Genomic_DNA"/>
</dbReference>
<dbReference type="InterPro" id="IPR013783">
    <property type="entry name" value="Ig-like_fold"/>
</dbReference>
<dbReference type="InterPro" id="IPR011635">
    <property type="entry name" value="CARDB"/>
</dbReference>
<dbReference type="Pfam" id="PF07705">
    <property type="entry name" value="CARDB"/>
    <property type="match status" value="1"/>
</dbReference>
<protein>
    <submittedName>
        <fullName evidence="3">PKD domain-containing protein</fullName>
    </submittedName>
</protein>
<organism evidence="3 4">
    <name type="scientific">Paenibacillus chartarius</name>
    <dbReference type="NCBI Taxonomy" id="747481"/>
    <lineage>
        <taxon>Bacteria</taxon>
        <taxon>Bacillati</taxon>
        <taxon>Bacillota</taxon>
        <taxon>Bacilli</taxon>
        <taxon>Bacillales</taxon>
        <taxon>Paenibacillaceae</taxon>
        <taxon>Paenibacillus</taxon>
    </lineage>
</organism>
<feature type="signal peptide" evidence="1">
    <location>
        <begin position="1"/>
        <end position="31"/>
    </location>
</feature>
<dbReference type="Proteomes" id="UP001589776">
    <property type="component" value="Unassembled WGS sequence"/>
</dbReference>
<dbReference type="Gene3D" id="2.60.120.560">
    <property type="entry name" value="Exo-inulinase, domain 1"/>
    <property type="match status" value="1"/>
</dbReference>
<dbReference type="Pfam" id="PF18911">
    <property type="entry name" value="PKD_4"/>
    <property type="match status" value="1"/>
</dbReference>